<dbReference type="Proteomes" id="UP001251857">
    <property type="component" value="Unassembled WGS sequence"/>
</dbReference>
<feature type="domain" description="Rad50/SbcC-type AAA" evidence="2">
    <location>
        <begin position="6"/>
        <end position="274"/>
    </location>
</feature>
<name>A0ABU3C016_9GAMM</name>
<dbReference type="EMBL" id="JAVRIB010000007">
    <property type="protein sequence ID" value="MDT0634885.1"/>
    <property type="molecule type" value="Genomic_DNA"/>
</dbReference>
<dbReference type="InterPro" id="IPR038729">
    <property type="entry name" value="Rad50/SbcC_AAA"/>
</dbReference>
<sequence length="654" mass="74223">MKIRSLGLKNYRQFYGQQEISFSTSKDQPITLILGDMGYGKSNIMNAICWTFWGDEPHLSIKPSAKTHAAEEFANSKALEEAGVGNAIEVEVEVRLEDDDGNECILLRRANASLTEDGSVTKNDPPATMMYDIGGTHVQIPPDEVPDRIKQIIPRDLRHLFLFNGETIHQDVLEAQNLTAAVEHISQVAVIDRARTHIRNLMMREKPNTQDEQEIVELAGKIEGTSEKLEQAREDLAEVDEDLVRLEAELKDQMDVLDGLEAEEVNKLRKQLSDVRSERGRLAAEVKAARQRLHKEIVHGGGAQLATGLAEECLQFIEEQRVKGDMPPPIEPEYIDRLINEGNCICGATLEEGSIHLEQIRTVLAEYDLPEYKRELDGAEPIIRRLFSGDTQKRIGTLMEEFEDAKKEVEKNRTAVEHLEAEMKKYPEDRVRKVGIEVQRIRNLEQKSVRLQTELRHTIQENTNILSGLKKQKEALDRRLNLANRARNRLYFLESIGNHLDDLRDGHMEDVRRRLADTLEDNWGSLILKDAKFQISIDEAYHPAILDSRGRNKTPTRSKGELQTLGYAYTSALTKVSRIRAPFIVDTPLGRISKSPGANIAKQLPRLLPNRQLIFLLTDREQDSKTREAWASLIGASYKLEHDDEVTEVVAHEA</sequence>
<dbReference type="SUPFAM" id="SSF52540">
    <property type="entry name" value="P-loop containing nucleoside triphosphate hydrolases"/>
    <property type="match status" value="1"/>
</dbReference>
<keyword evidence="4" id="KW-1185">Reference proteome</keyword>
<reference evidence="3 4" key="1">
    <citation type="submission" date="2023-09" db="EMBL/GenBank/DDBJ databases">
        <authorList>
            <person name="Rey-Velasco X."/>
        </authorList>
    </citation>
    <scope>NUCLEOTIDE SEQUENCE [LARGE SCALE GENOMIC DNA]</scope>
    <source>
        <strain evidence="3 4">W335</strain>
    </source>
</reference>
<evidence type="ECO:0000256" key="1">
    <source>
        <dbReference type="SAM" id="Coils"/>
    </source>
</evidence>
<organism evidence="3 4">
    <name type="scientific">Spectribacter hydrogenoxidans</name>
    <dbReference type="NCBI Taxonomy" id="3075608"/>
    <lineage>
        <taxon>Bacteria</taxon>
        <taxon>Pseudomonadati</taxon>
        <taxon>Pseudomonadota</taxon>
        <taxon>Gammaproteobacteria</taxon>
        <taxon>Salinisphaerales</taxon>
        <taxon>Salinisphaeraceae</taxon>
        <taxon>Spectribacter</taxon>
    </lineage>
</organism>
<feature type="coiled-coil region" evidence="1">
    <location>
        <begin position="215"/>
        <end position="292"/>
    </location>
</feature>
<evidence type="ECO:0000313" key="4">
    <source>
        <dbReference type="Proteomes" id="UP001251857"/>
    </source>
</evidence>
<gene>
    <name evidence="3" type="ORF">RM532_07920</name>
</gene>
<evidence type="ECO:0000313" key="3">
    <source>
        <dbReference type="EMBL" id="MDT0634885.1"/>
    </source>
</evidence>
<dbReference type="PANTHER" id="PTHR32114:SF2">
    <property type="entry name" value="ABC TRANSPORTER ABCH.3"/>
    <property type="match status" value="1"/>
</dbReference>
<feature type="coiled-coil region" evidence="1">
    <location>
        <begin position="399"/>
        <end position="489"/>
    </location>
</feature>
<dbReference type="PANTHER" id="PTHR32114">
    <property type="entry name" value="ABC TRANSPORTER ABCH.3"/>
    <property type="match status" value="1"/>
</dbReference>
<protein>
    <submittedName>
        <fullName evidence="3">AAA family ATPase</fullName>
    </submittedName>
</protein>
<dbReference type="InterPro" id="IPR027417">
    <property type="entry name" value="P-loop_NTPase"/>
</dbReference>
<evidence type="ECO:0000259" key="2">
    <source>
        <dbReference type="Pfam" id="PF13476"/>
    </source>
</evidence>
<accession>A0ABU3C016</accession>
<proteinExistence type="predicted"/>
<dbReference type="Pfam" id="PF13476">
    <property type="entry name" value="AAA_23"/>
    <property type="match status" value="1"/>
</dbReference>
<dbReference type="Gene3D" id="3.40.50.300">
    <property type="entry name" value="P-loop containing nucleotide triphosphate hydrolases"/>
    <property type="match status" value="2"/>
</dbReference>
<dbReference type="RefSeq" id="WP_311652707.1">
    <property type="nucleotide sequence ID" value="NZ_JAVRIB010000007.1"/>
</dbReference>
<keyword evidence="1" id="KW-0175">Coiled coil</keyword>
<comment type="caution">
    <text evidence="3">The sequence shown here is derived from an EMBL/GenBank/DDBJ whole genome shotgun (WGS) entry which is preliminary data.</text>
</comment>